<comment type="caution">
    <text evidence="2">The sequence shown here is derived from an EMBL/GenBank/DDBJ whole genome shotgun (WGS) entry which is preliminary data.</text>
</comment>
<keyword evidence="2" id="KW-0328">Glycosyltransferase</keyword>
<dbReference type="SUPFAM" id="SSF53448">
    <property type="entry name" value="Nucleotide-diphospho-sugar transferases"/>
    <property type="match status" value="1"/>
</dbReference>
<dbReference type="EMBL" id="JBHTEC010000001">
    <property type="protein sequence ID" value="MFD0284091.1"/>
    <property type="molecule type" value="Genomic_DNA"/>
</dbReference>
<dbReference type="GO" id="GO:0016757">
    <property type="term" value="F:glycosyltransferase activity"/>
    <property type="evidence" value="ECO:0007669"/>
    <property type="project" value="UniProtKB-KW"/>
</dbReference>
<dbReference type="Pfam" id="PF00535">
    <property type="entry name" value="Glycos_transf_2"/>
    <property type="match status" value="1"/>
</dbReference>
<dbReference type="Proteomes" id="UP001596957">
    <property type="component" value="Unassembled WGS sequence"/>
</dbReference>
<dbReference type="EC" id="2.4.-.-" evidence="2"/>
<sequence length="433" mass="48046">MKFAELLDLARTPDGLPPSRLASDLALVTTVSMDLAAARLPSPDPVELAARYERHRPAPVTAAVLTRDEEDGIARCLTALAQDIDHCLLIDSGSTDATVERARAARGDVRVLSAPWVDDFSHHRNLALRHIAEGWIVYVDADEVLRPEHAGRFRRALALLDFLLPATDFVVSPAIVDVEGPTYTNTQRVLRAGGPFRFRGRVHEHPYDDAGNAPARVQIDARLDHSGYLPEVIEKRGKRDLYGRLSRLCRDEEPDNPKWVYYEVRDTVDYRTASREELMTSFARVEATVAEPVAGAPDYRAERIVDAWILLCELAIRFGGADHIVRYAARLAEAGRTVEATYYRTVMESSRLLGRLSALVDAVAAVEPDEEPGNRHLMARLFELQSTLALASGRYETVAPAYRKAVARGAGESVTEDFEMLARVLPGVRDSTR</sequence>
<name>A0ABW2VHT7_9ACTN</name>
<dbReference type="InterPro" id="IPR001173">
    <property type="entry name" value="Glyco_trans_2-like"/>
</dbReference>
<evidence type="ECO:0000313" key="3">
    <source>
        <dbReference type="Proteomes" id="UP001596957"/>
    </source>
</evidence>
<accession>A0ABW2VHT7</accession>
<dbReference type="InterPro" id="IPR029044">
    <property type="entry name" value="Nucleotide-diphossugar_trans"/>
</dbReference>
<reference evidence="3" key="1">
    <citation type="journal article" date="2019" name="Int. J. Syst. Evol. Microbiol.">
        <title>The Global Catalogue of Microorganisms (GCM) 10K type strain sequencing project: providing services to taxonomists for standard genome sequencing and annotation.</title>
        <authorList>
            <consortium name="The Broad Institute Genomics Platform"/>
            <consortium name="The Broad Institute Genome Sequencing Center for Infectious Disease"/>
            <person name="Wu L."/>
            <person name="Ma J."/>
        </authorList>
    </citation>
    <scope>NUCLEOTIDE SEQUENCE [LARGE SCALE GENOMIC DNA]</scope>
    <source>
        <strain evidence="3">CGMCC 4.7198</strain>
    </source>
</reference>
<gene>
    <name evidence="2" type="ORF">ACFQZP_20885</name>
</gene>
<evidence type="ECO:0000313" key="2">
    <source>
        <dbReference type="EMBL" id="MFD0284091.1"/>
    </source>
</evidence>
<dbReference type="RefSeq" id="WP_381261987.1">
    <property type="nucleotide sequence ID" value="NZ_JBHTBI010000058.1"/>
</dbReference>
<proteinExistence type="predicted"/>
<evidence type="ECO:0000259" key="1">
    <source>
        <dbReference type="Pfam" id="PF00535"/>
    </source>
</evidence>
<organism evidence="2 3">
    <name type="scientific">Streptomyces lutosisoli</name>
    <dbReference type="NCBI Taxonomy" id="2665721"/>
    <lineage>
        <taxon>Bacteria</taxon>
        <taxon>Bacillati</taxon>
        <taxon>Actinomycetota</taxon>
        <taxon>Actinomycetes</taxon>
        <taxon>Kitasatosporales</taxon>
        <taxon>Streptomycetaceae</taxon>
        <taxon>Streptomyces</taxon>
    </lineage>
</organism>
<dbReference type="PANTHER" id="PTHR43630:SF2">
    <property type="entry name" value="GLYCOSYLTRANSFERASE"/>
    <property type="match status" value="1"/>
</dbReference>
<dbReference type="Gene3D" id="3.90.550.10">
    <property type="entry name" value="Spore Coat Polysaccharide Biosynthesis Protein SpsA, Chain A"/>
    <property type="match status" value="1"/>
</dbReference>
<keyword evidence="2" id="KW-0808">Transferase</keyword>
<feature type="domain" description="Glycosyltransferase 2-like" evidence="1">
    <location>
        <begin position="64"/>
        <end position="153"/>
    </location>
</feature>
<keyword evidence="3" id="KW-1185">Reference proteome</keyword>
<protein>
    <submittedName>
        <fullName evidence="2">Glycosyltransferase</fullName>
        <ecNumber evidence="2">2.4.-.-</ecNumber>
    </submittedName>
</protein>
<dbReference type="PANTHER" id="PTHR43630">
    <property type="entry name" value="POLY-BETA-1,6-N-ACETYL-D-GLUCOSAMINE SYNTHASE"/>
    <property type="match status" value="1"/>
</dbReference>